<dbReference type="Proteomes" id="UP001194746">
    <property type="component" value="Unassembled WGS sequence"/>
</dbReference>
<proteinExistence type="predicted"/>
<comment type="caution">
    <text evidence="3">The sequence shown here is derived from an EMBL/GenBank/DDBJ whole genome shotgun (WGS) entry which is preliminary data.</text>
</comment>
<evidence type="ECO:0000256" key="1">
    <source>
        <dbReference type="SAM" id="MobiDB-lite"/>
    </source>
</evidence>
<feature type="compositionally biased region" description="Basic and acidic residues" evidence="1">
    <location>
        <begin position="22"/>
        <end position="35"/>
    </location>
</feature>
<dbReference type="Pfam" id="PF24864">
    <property type="entry name" value="DUF7730"/>
    <property type="match status" value="1"/>
</dbReference>
<sequence>MFLLSSPFAYRTPEGELLPKPSWKDTPDALPEQRPRPLTPPLPDNNAPHPPGPNTPLGMLGLVAKQLIRGKPIVQHTCGQGQSPLLQLPVEIRLSIWEHYLGGHQLHIVRTNRFESKTGRGRLVGIKCGEDPEDFCAHDCWGKIVVRKAGCVADAVTPVEPRHYLGQFRDSPAEEINFVALLLTCRLIYTETVDILYGRNTFAFDHIDSIISLSRTVLPQRLEKIRSVRLTYHHPRPLDIETETHSTFSAACAAIGQMSKLEELTIHCHPRAPLMNLPRFRELYEEFVAEKSKS</sequence>
<dbReference type="PANTHER" id="PTHR38790">
    <property type="entry name" value="2EXR DOMAIN-CONTAINING PROTEIN-RELATED"/>
    <property type="match status" value="1"/>
</dbReference>
<feature type="domain" description="DUF7730" evidence="2">
    <location>
        <begin position="80"/>
        <end position="267"/>
    </location>
</feature>
<gene>
    <name evidence="3" type="ORF">FE257_009025</name>
</gene>
<feature type="region of interest" description="Disordered" evidence="1">
    <location>
        <begin position="1"/>
        <end position="58"/>
    </location>
</feature>
<dbReference type="InterPro" id="IPR056632">
    <property type="entry name" value="DUF7730"/>
</dbReference>
<dbReference type="EMBL" id="VCAU01000005">
    <property type="protein sequence ID" value="KAF9894052.1"/>
    <property type="molecule type" value="Genomic_DNA"/>
</dbReference>
<keyword evidence="4" id="KW-1185">Reference proteome</keyword>
<feature type="compositionally biased region" description="Pro residues" evidence="1">
    <location>
        <begin position="37"/>
        <end position="54"/>
    </location>
</feature>
<name>A0AAD4CX21_ASPNN</name>
<reference evidence="3" key="1">
    <citation type="journal article" date="2019" name="Beilstein J. Org. Chem.">
        <title>Nanangenines: drimane sesquiterpenoids as the dominant metabolite cohort of a novel Australian fungus, Aspergillus nanangensis.</title>
        <authorList>
            <person name="Lacey H.J."/>
            <person name="Gilchrist C.L.M."/>
            <person name="Crombie A."/>
            <person name="Kalaitzis J.A."/>
            <person name="Vuong D."/>
            <person name="Rutledge P.J."/>
            <person name="Turner P."/>
            <person name="Pitt J.I."/>
            <person name="Lacey E."/>
            <person name="Chooi Y.H."/>
            <person name="Piggott A.M."/>
        </authorList>
    </citation>
    <scope>NUCLEOTIDE SEQUENCE</scope>
    <source>
        <strain evidence="3">MST-FP2251</strain>
    </source>
</reference>
<reference evidence="3" key="2">
    <citation type="submission" date="2020-02" db="EMBL/GenBank/DDBJ databases">
        <authorList>
            <person name="Gilchrist C.L.M."/>
            <person name="Chooi Y.-H."/>
        </authorList>
    </citation>
    <scope>NUCLEOTIDE SEQUENCE</scope>
    <source>
        <strain evidence="3">MST-FP2251</strain>
    </source>
</reference>
<dbReference type="AlphaFoldDB" id="A0AAD4CX21"/>
<evidence type="ECO:0000313" key="3">
    <source>
        <dbReference type="EMBL" id="KAF9894052.1"/>
    </source>
</evidence>
<accession>A0AAD4CX21</accession>
<protein>
    <recommendedName>
        <fullName evidence="2">DUF7730 domain-containing protein</fullName>
    </recommendedName>
</protein>
<evidence type="ECO:0000259" key="2">
    <source>
        <dbReference type="Pfam" id="PF24864"/>
    </source>
</evidence>
<evidence type="ECO:0000313" key="4">
    <source>
        <dbReference type="Proteomes" id="UP001194746"/>
    </source>
</evidence>
<organism evidence="3 4">
    <name type="scientific">Aspergillus nanangensis</name>
    <dbReference type="NCBI Taxonomy" id="2582783"/>
    <lineage>
        <taxon>Eukaryota</taxon>
        <taxon>Fungi</taxon>
        <taxon>Dikarya</taxon>
        <taxon>Ascomycota</taxon>
        <taxon>Pezizomycotina</taxon>
        <taxon>Eurotiomycetes</taxon>
        <taxon>Eurotiomycetidae</taxon>
        <taxon>Eurotiales</taxon>
        <taxon>Aspergillaceae</taxon>
        <taxon>Aspergillus</taxon>
        <taxon>Aspergillus subgen. Circumdati</taxon>
    </lineage>
</organism>